<protein>
    <submittedName>
        <fullName evidence="1">Uncharacterized protein</fullName>
    </submittedName>
</protein>
<name>A0ACC3DDY4_9PEZI</name>
<evidence type="ECO:0000313" key="2">
    <source>
        <dbReference type="Proteomes" id="UP001186974"/>
    </source>
</evidence>
<proteinExistence type="predicted"/>
<gene>
    <name evidence="1" type="ORF">LTS18_000084</name>
</gene>
<dbReference type="Proteomes" id="UP001186974">
    <property type="component" value="Unassembled WGS sequence"/>
</dbReference>
<evidence type="ECO:0000313" key="1">
    <source>
        <dbReference type="EMBL" id="KAK3065607.1"/>
    </source>
</evidence>
<organism evidence="1 2">
    <name type="scientific">Coniosporium uncinatum</name>
    <dbReference type="NCBI Taxonomy" id="93489"/>
    <lineage>
        <taxon>Eukaryota</taxon>
        <taxon>Fungi</taxon>
        <taxon>Dikarya</taxon>
        <taxon>Ascomycota</taxon>
        <taxon>Pezizomycotina</taxon>
        <taxon>Dothideomycetes</taxon>
        <taxon>Dothideomycetes incertae sedis</taxon>
        <taxon>Coniosporium</taxon>
    </lineage>
</organism>
<accession>A0ACC3DDY4</accession>
<reference evidence="1" key="1">
    <citation type="submission" date="2024-09" db="EMBL/GenBank/DDBJ databases">
        <title>Black Yeasts Isolated from many extreme environments.</title>
        <authorList>
            <person name="Coleine C."/>
            <person name="Stajich J.E."/>
            <person name="Selbmann L."/>
        </authorList>
    </citation>
    <scope>NUCLEOTIDE SEQUENCE</scope>
    <source>
        <strain evidence="1">CCFEE 5737</strain>
    </source>
</reference>
<comment type="caution">
    <text evidence="1">The sequence shown here is derived from an EMBL/GenBank/DDBJ whole genome shotgun (WGS) entry which is preliminary data.</text>
</comment>
<sequence length="268" mass="29736">MSEEEKCPVDHKARAAWLEHAKTSGQQPPHPISSTASTNPIPQGESCDSAEIDQSTPSAPKASSIFSGIRLSTKLAQDREISTIPRAAPTVAQSLPQQSVASSVSHGTLANNEQESGRDKSGNWIYPSEQMFFDAMRRKNYDPQAQDMKSIVPIHNAVNERAWKEIKAWERGKGSEACGGPKLLSFSGLSTQMTPRARFNTMLGYQAPFDRHDWVIDRCGQKVEYVIDFYAGKDEGKVGKSLNFYLDVRPKLNSFEGWKMRALKTMGL</sequence>
<keyword evidence="2" id="KW-1185">Reference proteome</keyword>
<dbReference type="EMBL" id="JAWDJW010006334">
    <property type="protein sequence ID" value="KAK3065607.1"/>
    <property type="molecule type" value="Genomic_DNA"/>
</dbReference>